<dbReference type="OMA" id="QYTKYGD"/>
<dbReference type="Proteomes" id="UP001058687">
    <property type="component" value="Chromosome 2"/>
</dbReference>
<accession>A0AAE9N4B5</accession>
<evidence type="ECO:0000259" key="3">
    <source>
        <dbReference type="Pfam" id="PF13505"/>
    </source>
</evidence>
<reference evidence="4" key="1">
    <citation type="submission" date="2020-03" db="EMBL/GenBank/DDBJ databases">
        <title>Five strains of Vibrio campbellii isolated from Mariana Trench.</title>
        <authorList>
            <person name="Liang J."/>
            <person name="Zhang X.-H."/>
        </authorList>
    </citation>
    <scope>NUCLEOTIDE SEQUENCE</scope>
    <source>
        <strain evidence="4">LJC014</strain>
    </source>
</reference>
<dbReference type="GeneID" id="67379416"/>
<dbReference type="InterPro" id="IPR027385">
    <property type="entry name" value="Beta-barrel_OMP"/>
</dbReference>
<organism evidence="4 5">
    <name type="scientific">Vibrio campbellii</name>
    <dbReference type="NCBI Taxonomy" id="680"/>
    <lineage>
        <taxon>Bacteria</taxon>
        <taxon>Pseudomonadati</taxon>
        <taxon>Pseudomonadota</taxon>
        <taxon>Gammaproteobacteria</taxon>
        <taxon>Vibrionales</taxon>
        <taxon>Vibrionaceae</taxon>
        <taxon>Vibrio</taxon>
    </lineage>
</organism>
<dbReference type="RefSeq" id="WP_010643718.1">
    <property type="nucleotide sequence ID" value="NZ_BBKG01000009.1"/>
</dbReference>
<name>A0AAE9N4B5_9VIBR</name>
<evidence type="ECO:0000256" key="2">
    <source>
        <dbReference type="SAM" id="SignalP"/>
    </source>
</evidence>
<dbReference type="Pfam" id="PF13505">
    <property type="entry name" value="OMP_b-brl"/>
    <property type="match status" value="1"/>
</dbReference>
<dbReference type="AlphaFoldDB" id="A0AAE9N4B5"/>
<proteinExistence type="predicted"/>
<feature type="chain" id="PRO_5042163583" evidence="2">
    <location>
        <begin position="18"/>
        <end position="205"/>
    </location>
</feature>
<feature type="signal peptide" evidence="2">
    <location>
        <begin position="1"/>
        <end position="17"/>
    </location>
</feature>
<feature type="domain" description="Outer membrane protein beta-barrel" evidence="3">
    <location>
        <begin position="5"/>
        <end position="205"/>
    </location>
</feature>
<protein>
    <submittedName>
        <fullName evidence="4">Porin family protein</fullName>
    </submittedName>
</protein>
<evidence type="ECO:0000256" key="1">
    <source>
        <dbReference type="ARBA" id="ARBA00022729"/>
    </source>
</evidence>
<dbReference type="SUPFAM" id="SSF56925">
    <property type="entry name" value="OMPA-like"/>
    <property type="match status" value="1"/>
</dbReference>
<gene>
    <name evidence="4" type="ORF">HB761_19015</name>
</gene>
<keyword evidence="1 2" id="KW-0732">Signal</keyword>
<dbReference type="EMBL" id="CP050468">
    <property type="protein sequence ID" value="UTZ28769.1"/>
    <property type="molecule type" value="Genomic_DNA"/>
</dbReference>
<dbReference type="Gene3D" id="2.40.160.20">
    <property type="match status" value="1"/>
</dbReference>
<sequence>MKKVFLLTALVSSFASANDMSGFYLGAGIGNTDFDDAGYMNDVSHAIARHSGASVPLTSDSDGSAYKLIAGYQINRIVAIEAQYTKYADTDVKVQNVSALKLSHDTFTVAANVGYTFDNGLRPFATLGLGSISYEVKENVTGNNFKDSESGGTVRLGVGLEYAPVMLGGLAFRAGYEVDHYTLETAFKDYDQSVGSWYVGSTYKF</sequence>
<evidence type="ECO:0000313" key="5">
    <source>
        <dbReference type="Proteomes" id="UP001058687"/>
    </source>
</evidence>
<evidence type="ECO:0000313" key="4">
    <source>
        <dbReference type="EMBL" id="UTZ28769.1"/>
    </source>
</evidence>
<dbReference type="InterPro" id="IPR011250">
    <property type="entry name" value="OMP/PagP_B-barrel"/>
</dbReference>